<dbReference type="GO" id="GO:0009055">
    <property type="term" value="F:electron transfer activity"/>
    <property type="evidence" value="ECO:0007669"/>
    <property type="project" value="TreeGrafter"/>
</dbReference>
<gene>
    <name evidence="5" type="ORF">H171_2420</name>
</gene>
<dbReference type="InterPro" id="IPR030664">
    <property type="entry name" value="SdhA/FrdA/AprA"/>
</dbReference>
<evidence type="ECO:0000313" key="6">
    <source>
        <dbReference type="Proteomes" id="UP000231092"/>
    </source>
</evidence>
<keyword evidence="1" id="KW-0285">Flavoprotein</keyword>
<dbReference type="RefSeq" id="WP_100305347.1">
    <property type="nucleotide sequence ID" value="NZ_PGET01000001.1"/>
</dbReference>
<dbReference type="GO" id="GO:0000104">
    <property type="term" value="F:succinate dehydrogenase activity"/>
    <property type="evidence" value="ECO:0007669"/>
    <property type="project" value="TreeGrafter"/>
</dbReference>
<accession>A0A2M8Z626</accession>
<keyword evidence="2" id="KW-0560">Oxidoreductase</keyword>
<dbReference type="InterPro" id="IPR036188">
    <property type="entry name" value="FAD/NAD-bd_sf"/>
</dbReference>
<dbReference type="PANTHER" id="PTHR11632">
    <property type="entry name" value="SUCCINATE DEHYDROGENASE 2 FLAVOPROTEIN SUBUNIT"/>
    <property type="match status" value="1"/>
</dbReference>
<reference evidence="5 6" key="1">
    <citation type="submission" date="2017-11" db="EMBL/GenBank/DDBJ databases">
        <title>Understudied soil microbes with underappreciated capabilities: Untangling the Clostridium saccharolyticum group.</title>
        <authorList>
            <person name="Leschine S."/>
        </authorList>
    </citation>
    <scope>NUCLEOTIDE SEQUENCE [LARGE SCALE GENOMIC DNA]</scope>
    <source>
        <strain evidence="5 6">18A</strain>
    </source>
</reference>
<dbReference type="PANTHER" id="PTHR11632:SF51">
    <property type="entry name" value="SUCCINATE DEHYDROGENASE [UBIQUINONE] FLAVOPROTEIN SUBUNIT, MITOCHONDRIAL"/>
    <property type="match status" value="1"/>
</dbReference>
<dbReference type="Pfam" id="PF00890">
    <property type="entry name" value="FAD_binding_2"/>
    <property type="match status" value="2"/>
</dbReference>
<feature type="domain" description="FAD-dependent oxidoreductase 2 FAD-binding" evidence="4">
    <location>
        <begin position="399"/>
        <end position="439"/>
    </location>
</feature>
<dbReference type="GO" id="GO:0050660">
    <property type="term" value="F:flavin adenine dinucleotide binding"/>
    <property type="evidence" value="ECO:0007669"/>
    <property type="project" value="TreeGrafter"/>
</dbReference>
<dbReference type="InterPro" id="IPR003953">
    <property type="entry name" value="FAD-dep_OxRdtase_2_FAD-bd"/>
</dbReference>
<name>A0A2M8Z626_9FIRM</name>
<dbReference type="PRINTS" id="PR00368">
    <property type="entry name" value="FADPNR"/>
</dbReference>
<dbReference type="GO" id="GO:0005886">
    <property type="term" value="C:plasma membrane"/>
    <property type="evidence" value="ECO:0007669"/>
    <property type="project" value="TreeGrafter"/>
</dbReference>
<evidence type="ECO:0000259" key="4">
    <source>
        <dbReference type="Pfam" id="PF00890"/>
    </source>
</evidence>
<dbReference type="Proteomes" id="UP000231092">
    <property type="component" value="Unassembled WGS sequence"/>
</dbReference>
<comment type="caution">
    <text evidence="5">The sequence shown here is derived from an EMBL/GenBank/DDBJ whole genome shotgun (WGS) entry which is preliminary data.</text>
</comment>
<dbReference type="Gene3D" id="3.50.50.60">
    <property type="entry name" value="FAD/NAD(P)-binding domain"/>
    <property type="match status" value="2"/>
</dbReference>
<evidence type="ECO:0000256" key="1">
    <source>
        <dbReference type="ARBA" id="ARBA00022630"/>
    </source>
</evidence>
<evidence type="ECO:0000313" key="5">
    <source>
        <dbReference type="EMBL" id="PJJ28898.1"/>
    </source>
</evidence>
<evidence type="ECO:0000256" key="3">
    <source>
        <dbReference type="PIRSR" id="PIRSR630664-50"/>
    </source>
</evidence>
<feature type="active site" description="Proton acceptor" evidence="3">
    <location>
        <position position="307"/>
    </location>
</feature>
<organism evidence="5 6">
    <name type="scientific">[Clostridium] celerecrescens 18A</name>
    <dbReference type="NCBI Taxonomy" id="1286362"/>
    <lineage>
        <taxon>Bacteria</taxon>
        <taxon>Bacillati</taxon>
        <taxon>Bacillota</taxon>
        <taxon>Clostridia</taxon>
        <taxon>Lachnospirales</taxon>
        <taxon>Lachnospiraceae</taxon>
        <taxon>Lacrimispora</taxon>
    </lineage>
</organism>
<dbReference type="AlphaFoldDB" id="A0A2M8Z626"/>
<proteinExistence type="predicted"/>
<dbReference type="SUPFAM" id="SSF51905">
    <property type="entry name" value="FAD/NAD(P)-binding domain"/>
    <property type="match status" value="1"/>
</dbReference>
<feature type="domain" description="FAD-dependent oxidoreductase 2 FAD-binding" evidence="4">
    <location>
        <begin position="16"/>
        <end position="259"/>
    </location>
</feature>
<protein>
    <submittedName>
        <fullName evidence="5">Succinate dehydrogenase/fumarate reductase flavoprotein subunit</fullName>
    </submittedName>
</protein>
<dbReference type="OrthoDB" id="9806724at2"/>
<dbReference type="EMBL" id="PGET01000001">
    <property type="protein sequence ID" value="PJJ28898.1"/>
    <property type="molecule type" value="Genomic_DNA"/>
</dbReference>
<sequence length="652" mass="73292">MKLQMFNKVQLYQMNTVIVGSGAAGFNAADQLWALGQKDIAIVTDHVGAGTSRNTGSDKQTYYKLTLCGNDPDSVGDMADTLFSGQCMDGDIALCEAALSARCFLKLVNLGVNFPQNRWGEFVGYKTDHDPRCRATSVGPYTSKQMTECLEQAVREKNIKIFDRMQVIKILSDGKKVYGLLCLDLSCPDDEERRFVLFSCKNIVFATGGPAGMYADSVYPAGHYGSSGLAFEAGAKGKNLTEWQYGIASIHPRWNVSGTYMQALPRFFSTDENGKDEREFLTEFFENRDAMLSSIFLKGYQWPFDVRKLSGGSSIIDILVSMERSRGRRIFLDFRENPGREPVNFENLDQEAFEYLSRAGACYGTPIERLSHMNMPAVEFYLGRGVDLRTMPLEIAVCAQHNNGGLAADAWWHTDVEGLFAAGEVCGSHGVYRPGGSALNSGQVGSTRAAQYIAARRQGEPDNTDESFIEIAGKAVYDAEKMVSQVMGEKERRIEVRELWNRAAVRMSRFGAAIRNPEKIEPAIKEVQEELLHLGDFAWTGDGKELWRAFRLRDMLISQFVYLSAMKDYVDHQGRSRGSALYTDLSGQKPDPRLPEEFTFCLDDGSSADLIQEVSYRNGKAEFEWRKVRTIPEDDNFFENVWRQFRENQNIY</sequence>
<dbReference type="GO" id="GO:0009061">
    <property type="term" value="P:anaerobic respiration"/>
    <property type="evidence" value="ECO:0007669"/>
    <property type="project" value="TreeGrafter"/>
</dbReference>
<evidence type="ECO:0000256" key="2">
    <source>
        <dbReference type="ARBA" id="ARBA00023002"/>
    </source>
</evidence>